<dbReference type="Proteomes" id="UP000438429">
    <property type="component" value="Unassembled WGS sequence"/>
</dbReference>
<protein>
    <submittedName>
        <fullName evidence="2">Uncharacterized protein</fullName>
    </submittedName>
</protein>
<organism evidence="2 3">
    <name type="scientific">Scophthalmus maximus</name>
    <name type="common">Turbot</name>
    <name type="synonym">Psetta maxima</name>
    <dbReference type="NCBI Taxonomy" id="52904"/>
    <lineage>
        <taxon>Eukaryota</taxon>
        <taxon>Metazoa</taxon>
        <taxon>Chordata</taxon>
        <taxon>Craniata</taxon>
        <taxon>Vertebrata</taxon>
        <taxon>Euteleostomi</taxon>
        <taxon>Actinopterygii</taxon>
        <taxon>Neopterygii</taxon>
        <taxon>Teleostei</taxon>
        <taxon>Neoteleostei</taxon>
        <taxon>Acanthomorphata</taxon>
        <taxon>Carangaria</taxon>
        <taxon>Pleuronectiformes</taxon>
        <taxon>Pleuronectoidei</taxon>
        <taxon>Scophthalmidae</taxon>
        <taxon>Scophthalmus</taxon>
    </lineage>
</organism>
<proteinExistence type="predicted"/>
<evidence type="ECO:0000313" key="2">
    <source>
        <dbReference type="EMBL" id="KAF0037986.1"/>
    </source>
</evidence>
<feature type="compositionally biased region" description="Basic and acidic residues" evidence="1">
    <location>
        <begin position="140"/>
        <end position="151"/>
    </location>
</feature>
<name>A0A6A4SS10_SCOMX</name>
<evidence type="ECO:0000256" key="1">
    <source>
        <dbReference type="SAM" id="MobiDB-lite"/>
    </source>
</evidence>
<dbReference type="EMBL" id="VEVO01000009">
    <property type="protein sequence ID" value="KAF0037986.1"/>
    <property type="molecule type" value="Genomic_DNA"/>
</dbReference>
<dbReference type="AlphaFoldDB" id="A0A6A4SS10"/>
<feature type="region of interest" description="Disordered" evidence="1">
    <location>
        <begin position="124"/>
        <end position="151"/>
    </location>
</feature>
<sequence length="151" mass="16533">MQTSALARKNAPGPLFGDVSIGKDLGEISVTLFISHKRPLPPSDERTGNSRGTHEVLHHSLVFILQSQLTITHKSISSNKETSDFCRRQCSSVFNVTCLNCVGAFVIEHSVHASLSQSYDSTEQEQNSYARQGSVLRRGNAGDHRLSHAVC</sequence>
<reference evidence="2 3" key="1">
    <citation type="submission" date="2019-06" db="EMBL/GenBank/DDBJ databases">
        <title>Draft genomes of female and male turbot (Scophthalmus maximus).</title>
        <authorList>
            <person name="Xu H."/>
            <person name="Xu X.-W."/>
            <person name="Shao C."/>
            <person name="Chen S."/>
        </authorList>
    </citation>
    <scope>NUCLEOTIDE SEQUENCE [LARGE SCALE GENOMIC DNA]</scope>
    <source>
        <strain evidence="2">Ysfricsl-2016a</strain>
        <tissue evidence="2">Blood</tissue>
    </source>
</reference>
<evidence type="ECO:0000313" key="3">
    <source>
        <dbReference type="Proteomes" id="UP000438429"/>
    </source>
</evidence>
<accession>A0A6A4SS10</accession>
<gene>
    <name evidence="2" type="ORF">F2P81_010860</name>
</gene>
<comment type="caution">
    <text evidence="2">The sequence shown here is derived from an EMBL/GenBank/DDBJ whole genome shotgun (WGS) entry which is preliminary data.</text>
</comment>